<evidence type="ECO:0008006" key="3">
    <source>
        <dbReference type="Google" id="ProtNLM"/>
    </source>
</evidence>
<dbReference type="OrthoDB" id="163438at2759"/>
<dbReference type="Proteomes" id="UP000076532">
    <property type="component" value="Unassembled WGS sequence"/>
</dbReference>
<proteinExistence type="predicted"/>
<sequence length="198" mass="21197">MKVELLEASFRAWGLTVDFPDAVLSLQHKDKETGKLTVRVAESSTTALSNVMDRLEDVTANLTAPAPALTAVADITSATGDAVTSIVQSDLVGSLTSLLGSIDILLTLGDAIAKVHPWAGLVWSVLSVGLKLVKAQQDRNEKITTLIETMQALYSIVVGADNLADERIQNVLERVLKQTVICAFFVQEYARRGSFAGA</sequence>
<reference evidence="1 2" key="1">
    <citation type="journal article" date="2016" name="Mol. Biol. Evol.">
        <title>Comparative Genomics of Early-Diverging Mushroom-Forming Fungi Provides Insights into the Origins of Lignocellulose Decay Capabilities.</title>
        <authorList>
            <person name="Nagy L.G."/>
            <person name="Riley R."/>
            <person name="Tritt A."/>
            <person name="Adam C."/>
            <person name="Daum C."/>
            <person name="Floudas D."/>
            <person name="Sun H."/>
            <person name="Yadav J.S."/>
            <person name="Pangilinan J."/>
            <person name="Larsson K.H."/>
            <person name="Matsuura K."/>
            <person name="Barry K."/>
            <person name="Labutti K."/>
            <person name="Kuo R."/>
            <person name="Ohm R.A."/>
            <person name="Bhattacharya S.S."/>
            <person name="Shirouzu T."/>
            <person name="Yoshinaga Y."/>
            <person name="Martin F.M."/>
            <person name="Grigoriev I.V."/>
            <person name="Hibbett D.S."/>
        </authorList>
    </citation>
    <scope>NUCLEOTIDE SEQUENCE [LARGE SCALE GENOMIC DNA]</scope>
    <source>
        <strain evidence="1 2">CBS 109695</strain>
    </source>
</reference>
<keyword evidence="2" id="KW-1185">Reference proteome</keyword>
<gene>
    <name evidence="1" type="ORF">FIBSPDRAFT_394252</name>
</gene>
<accession>A0A166NLX7</accession>
<evidence type="ECO:0000313" key="2">
    <source>
        <dbReference type="Proteomes" id="UP000076532"/>
    </source>
</evidence>
<dbReference type="AlphaFoldDB" id="A0A166NLX7"/>
<name>A0A166NLX7_9AGAM</name>
<evidence type="ECO:0000313" key="1">
    <source>
        <dbReference type="EMBL" id="KZP25150.1"/>
    </source>
</evidence>
<protein>
    <recommendedName>
        <fullName evidence="3">Fungal STAND N-terminal Goodbye domain-containing protein</fullName>
    </recommendedName>
</protein>
<organism evidence="1 2">
    <name type="scientific">Athelia psychrophila</name>
    <dbReference type="NCBI Taxonomy" id="1759441"/>
    <lineage>
        <taxon>Eukaryota</taxon>
        <taxon>Fungi</taxon>
        <taxon>Dikarya</taxon>
        <taxon>Basidiomycota</taxon>
        <taxon>Agaricomycotina</taxon>
        <taxon>Agaricomycetes</taxon>
        <taxon>Agaricomycetidae</taxon>
        <taxon>Atheliales</taxon>
        <taxon>Atheliaceae</taxon>
        <taxon>Athelia</taxon>
    </lineage>
</organism>
<dbReference type="EMBL" id="KV417522">
    <property type="protein sequence ID" value="KZP25150.1"/>
    <property type="molecule type" value="Genomic_DNA"/>
</dbReference>
<dbReference type="STRING" id="436010.A0A166NLX7"/>